<feature type="signal peptide" evidence="1">
    <location>
        <begin position="1"/>
        <end position="39"/>
    </location>
</feature>
<dbReference type="GO" id="GO:0008233">
    <property type="term" value="F:peptidase activity"/>
    <property type="evidence" value="ECO:0007669"/>
    <property type="project" value="UniProtKB-KW"/>
</dbReference>
<accession>A0A1U9Z9Y9</accession>
<dbReference type="SUPFAM" id="SSF103515">
    <property type="entry name" value="Autotransporter"/>
    <property type="match status" value="1"/>
</dbReference>
<dbReference type="InterPro" id="IPR011050">
    <property type="entry name" value="Pectin_lyase_fold/virulence"/>
</dbReference>
<dbReference type="OrthoDB" id="7872833at2"/>
<evidence type="ECO:0000313" key="3">
    <source>
        <dbReference type="EMBL" id="AQZ54515.1"/>
    </source>
</evidence>
<dbReference type="GO" id="GO:0006508">
    <property type="term" value="P:proteolysis"/>
    <property type="evidence" value="ECO:0007669"/>
    <property type="project" value="UniProtKB-KW"/>
</dbReference>
<evidence type="ECO:0000313" key="4">
    <source>
        <dbReference type="Proteomes" id="UP000191135"/>
    </source>
</evidence>
<gene>
    <name evidence="3" type="ORF">Mame_05224</name>
</gene>
<keyword evidence="3" id="KW-0378">Hydrolase</keyword>
<dbReference type="Pfam" id="PF03797">
    <property type="entry name" value="Autotransporter"/>
    <property type="match status" value="1"/>
</dbReference>
<dbReference type="RefSeq" id="WP_018067112.1">
    <property type="nucleotide sequence ID" value="NZ_AQWH01000033.1"/>
</dbReference>
<dbReference type="Gene3D" id="2.40.128.130">
    <property type="entry name" value="Autotransporter beta-domain"/>
    <property type="match status" value="1"/>
</dbReference>
<organism evidence="3 4">
    <name type="scientific">Martelella mediterranea DSM 17316</name>
    <dbReference type="NCBI Taxonomy" id="1122214"/>
    <lineage>
        <taxon>Bacteria</taxon>
        <taxon>Pseudomonadati</taxon>
        <taxon>Pseudomonadota</taxon>
        <taxon>Alphaproteobacteria</taxon>
        <taxon>Hyphomicrobiales</taxon>
        <taxon>Aurantimonadaceae</taxon>
        <taxon>Martelella</taxon>
    </lineage>
</organism>
<dbReference type="Proteomes" id="UP000191135">
    <property type="component" value="Plasmid pMM170"/>
</dbReference>
<keyword evidence="1" id="KW-0732">Signal</keyword>
<dbReference type="PROSITE" id="PS51208">
    <property type="entry name" value="AUTOTRANSPORTER"/>
    <property type="match status" value="1"/>
</dbReference>
<keyword evidence="4" id="KW-1185">Reference proteome</keyword>
<geneLocation type="plasmid" evidence="4">
    <name>pmm170</name>
</geneLocation>
<proteinExistence type="predicted"/>
<evidence type="ECO:0000259" key="2">
    <source>
        <dbReference type="PROSITE" id="PS51208"/>
    </source>
</evidence>
<feature type="chain" id="PRO_5010703551" evidence="1">
    <location>
        <begin position="40"/>
        <end position="1124"/>
    </location>
</feature>
<dbReference type="GO" id="GO:0019867">
    <property type="term" value="C:outer membrane"/>
    <property type="evidence" value="ECO:0007669"/>
    <property type="project" value="InterPro"/>
</dbReference>
<dbReference type="eggNOG" id="COG4625">
    <property type="taxonomic scope" value="Bacteria"/>
</dbReference>
<dbReference type="SUPFAM" id="SSF51126">
    <property type="entry name" value="Pectin lyase-like"/>
    <property type="match status" value="1"/>
</dbReference>
<dbReference type="EC" id="3.4.21.-" evidence="3"/>
<dbReference type="NCBIfam" id="TIGR01414">
    <property type="entry name" value="autotrans_barl"/>
    <property type="match status" value="1"/>
</dbReference>
<dbReference type="KEGG" id="mmed:Mame_05224"/>
<evidence type="ECO:0000256" key="1">
    <source>
        <dbReference type="SAM" id="SignalP"/>
    </source>
</evidence>
<dbReference type="AlphaFoldDB" id="A0A1U9Z9Y9"/>
<dbReference type="InterPro" id="IPR005546">
    <property type="entry name" value="Autotransporte_beta"/>
</dbReference>
<dbReference type="SMART" id="SM00869">
    <property type="entry name" value="Autotransporter"/>
    <property type="match status" value="1"/>
</dbReference>
<feature type="domain" description="Autotransporter" evidence="2">
    <location>
        <begin position="840"/>
        <end position="1124"/>
    </location>
</feature>
<dbReference type="InterPro" id="IPR036709">
    <property type="entry name" value="Autotransporte_beta_dom_sf"/>
</dbReference>
<sequence length="1124" mass="113232" precursor="true">MSRSPRIRSSFSRSRRAIFMLSASVLVLGDLCLTATAEAADFTVPPASGSQTVSGDDRGVIESGATLTATDDQAILWDGSATGDGITIINHGTIDGKKERAIDTEDDVGGRFTLTNTGTIKSKKADAFRIDSALENGAVIVDNSGIITTDGGQALDFNNATAENAVVNITNRAAAIITSSDTDAIRLGGGTISLVNDGTISTTKSDKRAISFDDDENFETLSSFSLTNGVSGVITATDDALKIKADKDSSHAASITIDNAGEISSSVGGQALDLADIIAAGSTISITNRQPGTISAADNDGIKAGNGTTVENYGLIRSDYAEGEASDQNNSAIKLDNEDADGMALAVNNYAGATITGAYHGVKASGENDVLTVTNAAGGTIAGRNGSGVNSNGSGSIVNYGLISGTFDPAADFGDGDGVDFDRRGEFYNYGQILGLGSKGTKGGETKPSTSEAIATGGGIIVNGSADYTDALISGADNGILDDNSNNGDAFYALSVTNYGTIEGKNGFGIKMVNDAGAFGNTVINYGTISGTEYAVSMGNGDDRFVYQAGSSVIGYVDAEGGVDTFEFGARDGAFDLGLLGSAATYRNFEALAFAAGSNWTLSGETAIASTMTLAGATLRLDGSLANIALDMGAGAWLAGNGTIGDLTVGDGATVSPGNSIGLINVAGDISFAPGSTLIIETDGVSGAADLVAATGSATLSGGTLSLMMADPAANWSTAYTVLTADGGVSGSFDTVSSNAGSTFLTTGVDYGATAVTVQMTRNNVAFADYAVTANERAAANALDALPQSSALYGAVVVQDGAGATEAFDALSGDIHASLKTGLIEDSRYVRAAAFSRLEEAAGAPGFWLQPFGGWGTTDGDGNARGLDRSTGGVLGGGDFALGDTARAGIIAGYQASRYKEDGSDAKATADTFLLGVYGGGEWQGFGLSAGAAYGWSTVDTARTAAFPGFSEYLSGSTDAGTAQIFGEASYKFDMGAATLQPFANLAYVNLHTDGYIETGGSAALAVASGDTDTTFSTLGLRASTDFDIANGGSASLSGMIGWRHAFGTTVPNAANSFAGGMPFVVDGAPIAENAAVVEAGLDFDLGAFGKDGKGRAALGVFYAGQFGDGSSDNSVQGRLTLTF</sequence>
<reference evidence="3 4" key="1">
    <citation type="submission" date="2017-03" db="EMBL/GenBank/DDBJ databases">
        <title>Foreign affairs: Plasmid Transfer between Roseobacters and Rhizobia.</title>
        <authorList>
            <person name="Bartling P."/>
            <person name="Bunk B."/>
            <person name="Overmann J."/>
            <person name="Brinkmann H."/>
            <person name="Petersen J."/>
        </authorList>
    </citation>
    <scope>NUCLEOTIDE SEQUENCE [LARGE SCALE GENOMIC DNA]</scope>
    <source>
        <strain evidence="3 4">MACL11</strain>
        <plasmid evidence="4">Plasmid pmm170</plasmid>
    </source>
</reference>
<dbReference type="EMBL" id="CP020333">
    <property type="protein sequence ID" value="AQZ54515.1"/>
    <property type="molecule type" value="Genomic_DNA"/>
</dbReference>
<dbReference type="InterPro" id="IPR006315">
    <property type="entry name" value="OM_autotransptr_brl_dom"/>
</dbReference>
<protein>
    <submittedName>
        <fullName evidence="3">Extracellular serine protease</fullName>
        <ecNumber evidence="3">3.4.21.-</ecNumber>
    </submittedName>
</protein>
<name>A0A1U9Z9Y9_9HYPH</name>
<keyword evidence="3" id="KW-0614">Plasmid</keyword>
<keyword evidence="3" id="KW-0645">Protease</keyword>